<dbReference type="InterPro" id="IPR051534">
    <property type="entry name" value="CBASS_pafABC_assoc_protein"/>
</dbReference>
<evidence type="ECO:0000313" key="4">
    <source>
        <dbReference type="Proteomes" id="UP000323166"/>
    </source>
</evidence>
<dbReference type="InterPro" id="IPR026881">
    <property type="entry name" value="WYL_dom"/>
</dbReference>
<reference evidence="3 4" key="1">
    <citation type="submission" date="2019-07" db="EMBL/GenBank/DDBJ databases">
        <title>Genomic Encyclopedia of Type Strains, Phase I: the one thousand microbial genomes (KMG-I) project.</title>
        <authorList>
            <person name="Kyrpides N."/>
        </authorList>
    </citation>
    <scope>NUCLEOTIDE SEQUENCE [LARGE SCALE GENOMIC DNA]</scope>
    <source>
        <strain evidence="3 4">DSM 6562</strain>
    </source>
</reference>
<feature type="domain" description="WYL" evidence="1">
    <location>
        <begin position="164"/>
        <end position="233"/>
    </location>
</feature>
<dbReference type="PROSITE" id="PS52050">
    <property type="entry name" value="WYL"/>
    <property type="match status" value="1"/>
</dbReference>
<dbReference type="Pfam" id="PF25583">
    <property type="entry name" value="WCX"/>
    <property type="match status" value="1"/>
</dbReference>
<feature type="domain" description="WCX" evidence="2">
    <location>
        <begin position="262"/>
        <end position="341"/>
    </location>
</feature>
<dbReference type="PANTHER" id="PTHR34580:SF1">
    <property type="entry name" value="PROTEIN PAFC"/>
    <property type="match status" value="1"/>
</dbReference>
<comment type="caution">
    <text evidence="3">The sequence shown here is derived from an EMBL/GenBank/DDBJ whole genome shotgun (WGS) entry which is preliminary data.</text>
</comment>
<accession>A0A5S4ZMX5</accession>
<gene>
    <name evidence="3" type="ORF">LX24_02817</name>
</gene>
<evidence type="ECO:0000259" key="2">
    <source>
        <dbReference type="Pfam" id="PF25583"/>
    </source>
</evidence>
<keyword evidence="4" id="KW-1185">Reference proteome</keyword>
<keyword evidence="3" id="KW-0238">DNA-binding</keyword>
<name>A0A5S4ZMX5_9FIRM</name>
<evidence type="ECO:0000259" key="1">
    <source>
        <dbReference type="Pfam" id="PF13280"/>
    </source>
</evidence>
<dbReference type="Proteomes" id="UP000323166">
    <property type="component" value="Unassembled WGS sequence"/>
</dbReference>
<dbReference type="GO" id="GO:0003677">
    <property type="term" value="F:DNA binding"/>
    <property type="evidence" value="ECO:0007669"/>
    <property type="project" value="UniProtKB-KW"/>
</dbReference>
<dbReference type="AlphaFoldDB" id="A0A5S4ZMX5"/>
<sequence>MHEDTLVRLNKLLTLLGNHPEGLSAREAARLTGYPAGVLLDDLNRMAETVELAGYYPLYSDDDGAAMSSGHDELDVRWYLSGAEPFPPFNLHVSEAVALLWLLDHFPHAGRLKELREKLGGLLGFNGRVAATPSRKSGKYGVPPAELKKLLAARGGTVQHRTPHLDLLREAVLRPEVVCMTYYARSDDALWQDIDVYPLGLVYFTETGIWYLVGRRLLHGENMVFHLGRVKKVSQTGKKFTYPEDFSLRHYLAPRWGMDMSPPVRVKVRFYDEAGVLEKVRSEFARRGLAGLRAEPGGTLLFEGEVYGYLYFSRWLLGFGSSVEVLAPEELRRRMIAVARHWYAYGRKR</sequence>
<organism evidence="3 4">
    <name type="scientific">Desulfallas thermosapovorans DSM 6562</name>
    <dbReference type="NCBI Taxonomy" id="1121431"/>
    <lineage>
        <taxon>Bacteria</taxon>
        <taxon>Bacillati</taxon>
        <taxon>Bacillota</taxon>
        <taxon>Clostridia</taxon>
        <taxon>Eubacteriales</taxon>
        <taxon>Desulfallaceae</taxon>
        <taxon>Desulfallas</taxon>
    </lineage>
</organism>
<dbReference type="PANTHER" id="PTHR34580">
    <property type="match status" value="1"/>
</dbReference>
<evidence type="ECO:0000313" key="3">
    <source>
        <dbReference type="EMBL" id="TYO92764.1"/>
    </source>
</evidence>
<dbReference type="RefSeq" id="WP_166512749.1">
    <property type="nucleotide sequence ID" value="NZ_VNHM01000023.1"/>
</dbReference>
<protein>
    <submittedName>
        <fullName evidence="3">Putative DNA-binding transcriptional regulator YafY</fullName>
    </submittedName>
</protein>
<proteinExistence type="predicted"/>
<dbReference type="InterPro" id="IPR057727">
    <property type="entry name" value="WCX_dom"/>
</dbReference>
<dbReference type="EMBL" id="VNHM01000023">
    <property type="protein sequence ID" value="TYO92764.1"/>
    <property type="molecule type" value="Genomic_DNA"/>
</dbReference>
<dbReference type="Pfam" id="PF13280">
    <property type="entry name" value="WYL"/>
    <property type="match status" value="1"/>
</dbReference>